<dbReference type="Proteomes" id="UP001054945">
    <property type="component" value="Unassembled WGS sequence"/>
</dbReference>
<keyword evidence="2" id="KW-1185">Reference proteome</keyword>
<proteinExistence type="predicted"/>
<comment type="caution">
    <text evidence="1">The sequence shown here is derived from an EMBL/GenBank/DDBJ whole genome shotgun (WGS) entry which is preliminary data.</text>
</comment>
<dbReference type="EMBL" id="BPLR01009211">
    <property type="protein sequence ID" value="GIY30323.1"/>
    <property type="molecule type" value="Genomic_DNA"/>
</dbReference>
<dbReference type="AlphaFoldDB" id="A0AAV4S743"/>
<name>A0AAV4S743_CAEEX</name>
<organism evidence="1 2">
    <name type="scientific">Caerostris extrusa</name>
    <name type="common">Bark spider</name>
    <name type="synonym">Caerostris bankana</name>
    <dbReference type="NCBI Taxonomy" id="172846"/>
    <lineage>
        <taxon>Eukaryota</taxon>
        <taxon>Metazoa</taxon>
        <taxon>Ecdysozoa</taxon>
        <taxon>Arthropoda</taxon>
        <taxon>Chelicerata</taxon>
        <taxon>Arachnida</taxon>
        <taxon>Araneae</taxon>
        <taxon>Araneomorphae</taxon>
        <taxon>Entelegynae</taxon>
        <taxon>Araneoidea</taxon>
        <taxon>Araneidae</taxon>
        <taxon>Caerostris</taxon>
    </lineage>
</organism>
<sequence>MLIILCCPKEFPQQGRAVQDGPITIHQGTRINQFLMKCRKQGEVIIVGEHVCCDSSGIMQGITSDEESSCLCHQWGVFKGVNTSTFGLIKLLLSVEVNV</sequence>
<protein>
    <submittedName>
        <fullName evidence="1">Uncharacterized protein</fullName>
    </submittedName>
</protein>
<gene>
    <name evidence="1" type="ORF">CEXT_711991</name>
</gene>
<accession>A0AAV4S743</accession>
<evidence type="ECO:0000313" key="2">
    <source>
        <dbReference type="Proteomes" id="UP001054945"/>
    </source>
</evidence>
<evidence type="ECO:0000313" key="1">
    <source>
        <dbReference type="EMBL" id="GIY30323.1"/>
    </source>
</evidence>
<reference evidence="1 2" key="1">
    <citation type="submission" date="2021-06" db="EMBL/GenBank/DDBJ databases">
        <title>Caerostris extrusa draft genome.</title>
        <authorList>
            <person name="Kono N."/>
            <person name="Arakawa K."/>
        </authorList>
    </citation>
    <scope>NUCLEOTIDE SEQUENCE [LARGE SCALE GENOMIC DNA]</scope>
</reference>